<dbReference type="GO" id="GO:0008168">
    <property type="term" value="F:methyltransferase activity"/>
    <property type="evidence" value="ECO:0007669"/>
    <property type="project" value="UniProtKB-KW"/>
</dbReference>
<evidence type="ECO:0000313" key="3">
    <source>
        <dbReference type="Proteomes" id="UP001501005"/>
    </source>
</evidence>
<dbReference type="Gene3D" id="3.40.50.150">
    <property type="entry name" value="Vaccinia Virus protein VP39"/>
    <property type="match status" value="1"/>
</dbReference>
<dbReference type="Proteomes" id="UP001501005">
    <property type="component" value="Unassembled WGS sequence"/>
</dbReference>
<dbReference type="InterPro" id="IPR029063">
    <property type="entry name" value="SAM-dependent_MTases_sf"/>
</dbReference>
<dbReference type="PANTHER" id="PTHR43591">
    <property type="entry name" value="METHYLTRANSFERASE"/>
    <property type="match status" value="1"/>
</dbReference>
<gene>
    <name evidence="2" type="ORF">GCM10009549_28610</name>
</gene>
<dbReference type="InterPro" id="IPR013216">
    <property type="entry name" value="Methyltransf_11"/>
</dbReference>
<reference evidence="2 3" key="1">
    <citation type="journal article" date="2019" name="Int. J. Syst. Evol. Microbiol.">
        <title>The Global Catalogue of Microorganisms (GCM) 10K type strain sequencing project: providing services to taxonomists for standard genome sequencing and annotation.</title>
        <authorList>
            <consortium name="The Broad Institute Genomics Platform"/>
            <consortium name="The Broad Institute Genome Sequencing Center for Infectious Disease"/>
            <person name="Wu L."/>
            <person name="Ma J."/>
        </authorList>
    </citation>
    <scope>NUCLEOTIDE SEQUENCE [LARGE SCALE GENOMIC DNA]</scope>
    <source>
        <strain evidence="2 3">JCM 10673</strain>
    </source>
</reference>
<dbReference type="EMBL" id="BAAAHG010000020">
    <property type="protein sequence ID" value="GAA0914324.1"/>
    <property type="molecule type" value="Genomic_DNA"/>
</dbReference>
<dbReference type="SUPFAM" id="SSF53335">
    <property type="entry name" value="S-adenosyl-L-methionine-dependent methyltransferases"/>
    <property type="match status" value="1"/>
</dbReference>
<dbReference type="PANTHER" id="PTHR43591:SF110">
    <property type="entry name" value="RHODANESE DOMAIN-CONTAINING PROTEIN"/>
    <property type="match status" value="1"/>
</dbReference>
<sequence>MTVPTAAQEAFLRAFHAERPAVTAHAFADGRGPDGRSSYEILRDRVAGARRVLDLGCGDGVLLDLLARTGERRLAGVDLSCEALALARRRPSLRAAALAEARAQQLPFAAGTFDACVRHMALMLMGDVDRVAAETARVLSPGGVLACVIGGGALGGEAYELFGRLLRAAVERAPAEQRIPPLGDRRTRSRTGLAKILVPAGFSAPDRETVPIDLSGPADRVWTALSGIYDVGPLAPDAVRRLRETFLAEAAGPAGPDGRVPCGFRIHVVTARLR</sequence>
<feature type="domain" description="Methyltransferase type 11" evidence="1">
    <location>
        <begin position="53"/>
        <end position="147"/>
    </location>
</feature>
<evidence type="ECO:0000313" key="2">
    <source>
        <dbReference type="EMBL" id="GAA0914324.1"/>
    </source>
</evidence>
<comment type="caution">
    <text evidence="2">The sequence shown here is derived from an EMBL/GenBank/DDBJ whole genome shotgun (WGS) entry which is preliminary data.</text>
</comment>
<keyword evidence="3" id="KW-1185">Reference proteome</keyword>
<evidence type="ECO:0000259" key="1">
    <source>
        <dbReference type="Pfam" id="PF08241"/>
    </source>
</evidence>
<organism evidence="2 3">
    <name type="scientific">Streptomyces thermoalcalitolerans</name>
    <dbReference type="NCBI Taxonomy" id="65605"/>
    <lineage>
        <taxon>Bacteria</taxon>
        <taxon>Bacillati</taxon>
        <taxon>Actinomycetota</taxon>
        <taxon>Actinomycetes</taxon>
        <taxon>Kitasatosporales</taxon>
        <taxon>Streptomycetaceae</taxon>
        <taxon>Streptomyces</taxon>
    </lineage>
</organism>
<keyword evidence="2" id="KW-0489">Methyltransferase</keyword>
<dbReference type="CDD" id="cd02440">
    <property type="entry name" value="AdoMet_MTases"/>
    <property type="match status" value="1"/>
</dbReference>
<keyword evidence="2" id="KW-0808">Transferase</keyword>
<proteinExistence type="predicted"/>
<accession>A0ABN1NPQ5</accession>
<protein>
    <submittedName>
        <fullName evidence="2">Class I SAM-dependent methyltransferase</fullName>
    </submittedName>
</protein>
<dbReference type="RefSeq" id="WP_344049888.1">
    <property type="nucleotide sequence ID" value="NZ_BAAAHG010000020.1"/>
</dbReference>
<dbReference type="Pfam" id="PF08241">
    <property type="entry name" value="Methyltransf_11"/>
    <property type="match status" value="1"/>
</dbReference>
<name>A0ABN1NPQ5_9ACTN</name>
<dbReference type="GO" id="GO:0032259">
    <property type="term" value="P:methylation"/>
    <property type="evidence" value="ECO:0007669"/>
    <property type="project" value="UniProtKB-KW"/>
</dbReference>